<dbReference type="Gene3D" id="2.60.120.560">
    <property type="entry name" value="Exo-inulinase, domain 1"/>
    <property type="match status" value="1"/>
</dbReference>
<gene>
    <name evidence="2" type="ORF">SAMN05660866_02996</name>
</gene>
<dbReference type="AlphaFoldDB" id="A0A1T5DNT1"/>
<name>A0A1T5DNT1_9FLAO</name>
<dbReference type="RefSeq" id="WP_079513418.1">
    <property type="nucleotide sequence ID" value="NZ_FUYL01000010.1"/>
</dbReference>
<feature type="domain" description="3-keto-alpha-glucoside-1,2-lyase/3-keto-2-hydroxy-glucal hydratase" evidence="1">
    <location>
        <begin position="46"/>
        <end position="274"/>
    </location>
</feature>
<proteinExistence type="predicted"/>
<evidence type="ECO:0000259" key="1">
    <source>
        <dbReference type="Pfam" id="PF06439"/>
    </source>
</evidence>
<reference evidence="3" key="1">
    <citation type="submission" date="2017-02" db="EMBL/GenBank/DDBJ databases">
        <authorList>
            <person name="Varghese N."/>
            <person name="Submissions S."/>
        </authorList>
    </citation>
    <scope>NUCLEOTIDE SEQUENCE [LARGE SCALE GENOMIC DNA]</scope>
    <source>
        <strain evidence="3">DSM 23546</strain>
    </source>
</reference>
<dbReference type="EMBL" id="FUYL01000010">
    <property type="protein sequence ID" value="SKB73143.1"/>
    <property type="molecule type" value="Genomic_DNA"/>
</dbReference>
<dbReference type="OrthoDB" id="9787527at2"/>
<sequence>MKLNKNVWLSLSSIMVLSMIISCGVKKSDVKKENNVHESDGVSKPEWVSIFNGTDLTGWTIKIPGHPLGENFGNTLRVEDSILKIRYDAYGPEFNDRFGTVYFDRYLTDYRIKVEYRFVGETAQGAPNWGYRDSGIQFYGQPPATQKMDQAFPVCLEYNFHGGNGTDDRPLGAACTNGIFIEYNGQKNTTTCIAADVSKTFHGNQWVTAEIDVRDGKITHYVNGEEILNYANPTYNVENETAKMLITGSDAKVKGGYVSLQSNSHPIDFRKIELLEYK</sequence>
<organism evidence="2 3">
    <name type="scientific">Maribacter arcticus</name>
    <dbReference type="NCBI Taxonomy" id="561365"/>
    <lineage>
        <taxon>Bacteria</taxon>
        <taxon>Pseudomonadati</taxon>
        <taxon>Bacteroidota</taxon>
        <taxon>Flavobacteriia</taxon>
        <taxon>Flavobacteriales</taxon>
        <taxon>Flavobacteriaceae</taxon>
        <taxon>Maribacter</taxon>
    </lineage>
</organism>
<dbReference type="InterPro" id="IPR010496">
    <property type="entry name" value="AL/BT2_dom"/>
</dbReference>
<dbReference type="Proteomes" id="UP000190339">
    <property type="component" value="Unassembled WGS sequence"/>
</dbReference>
<dbReference type="STRING" id="561365.SAMN05660866_02996"/>
<dbReference type="Pfam" id="PF06439">
    <property type="entry name" value="3keto-disac_hyd"/>
    <property type="match status" value="1"/>
</dbReference>
<accession>A0A1T5DNT1</accession>
<evidence type="ECO:0000313" key="3">
    <source>
        <dbReference type="Proteomes" id="UP000190339"/>
    </source>
</evidence>
<evidence type="ECO:0000313" key="2">
    <source>
        <dbReference type="EMBL" id="SKB73143.1"/>
    </source>
</evidence>
<protein>
    <recommendedName>
        <fullName evidence="1">3-keto-alpha-glucoside-1,2-lyase/3-keto-2-hydroxy-glucal hydratase domain-containing protein</fullName>
    </recommendedName>
</protein>
<dbReference type="PROSITE" id="PS51257">
    <property type="entry name" value="PROKAR_LIPOPROTEIN"/>
    <property type="match status" value="1"/>
</dbReference>
<keyword evidence="3" id="KW-1185">Reference proteome</keyword>
<dbReference type="GO" id="GO:0016787">
    <property type="term" value="F:hydrolase activity"/>
    <property type="evidence" value="ECO:0007669"/>
    <property type="project" value="InterPro"/>
</dbReference>